<name>A0A8J6CBI5_DIALT</name>
<gene>
    <name evidence="2" type="ORF">KFE25_012504</name>
</gene>
<proteinExistence type="predicted"/>
<keyword evidence="1" id="KW-1133">Transmembrane helix</keyword>
<keyword evidence="1" id="KW-0472">Membrane</keyword>
<reference evidence="2" key="1">
    <citation type="submission" date="2021-05" db="EMBL/GenBank/DDBJ databases">
        <title>The genome of the haptophyte Pavlova lutheri (Diacronema luteri, Pavlovales) - a model for lipid biosynthesis in eukaryotic algae.</title>
        <authorList>
            <person name="Hulatt C.J."/>
            <person name="Posewitz M.C."/>
        </authorList>
    </citation>
    <scope>NUCLEOTIDE SEQUENCE</scope>
    <source>
        <strain evidence="2">NIVA-4/92</strain>
    </source>
</reference>
<dbReference type="EMBL" id="JAGTXO010000011">
    <property type="protein sequence ID" value="KAG8465141.1"/>
    <property type="molecule type" value="Genomic_DNA"/>
</dbReference>
<organism evidence="2 3">
    <name type="scientific">Diacronema lutheri</name>
    <name type="common">Unicellular marine alga</name>
    <name type="synonym">Monochrysis lutheri</name>
    <dbReference type="NCBI Taxonomy" id="2081491"/>
    <lineage>
        <taxon>Eukaryota</taxon>
        <taxon>Haptista</taxon>
        <taxon>Haptophyta</taxon>
        <taxon>Pavlovophyceae</taxon>
        <taxon>Pavlovales</taxon>
        <taxon>Pavlovaceae</taxon>
        <taxon>Diacronema</taxon>
    </lineage>
</organism>
<evidence type="ECO:0000313" key="3">
    <source>
        <dbReference type="Proteomes" id="UP000751190"/>
    </source>
</evidence>
<feature type="transmembrane region" description="Helical" evidence="1">
    <location>
        <begin position="1475"/>
        <end position="1496"/>
    </location>
</feature>
<evidence type="ECO:0000256" key="1">
    <source>
        <dbReference type="SAM" id="Phobius"/>
    </source>
</evidence>
<evidence type="ECO:0000313" key="2">
    <source>
        <dbReference type="EMBL" id="KAG8465141.1"/>
    </source>
</evidence>
<accession>A0A8J6CBI5</accession>
<keyword evidence="1" id="KW-0812">Transmembrane</keyword>
<keyword evidence="3" id="KW-1185">Reference proteome</keyword>
<dbReference type="Proteomes" id="UP000751190">
    <property type="component" value="Unassembled WGS sequence"/>
</dbReference>
<comment type="caution">
    <text evidence="2">The sequence shown here is derived from an EMBL/GenBank/DDBJ whole genome shotgun (WGS) entry which is preliminary data.</text>
</comment>
<sequence>MVRAQMRALGAGVVLAVALAGAASSAAFHLLVGLRAGSAIHGASEADVAEWQRQTDEVREQKRVNDQLREANRLAFANGDPGARPRRLGVCVSGQMARLELAQKVDHLLRPNRDDFVVDIVLALAVSPTPAYGNGDLDVGGRVRWTNETIRDAIGDSLGNGTVVIDNSPQYANPMVQSAYAYQRDPARGPTWNRNHVKMWSEYWLCYQQFTRLEQANGAPYDVLVKVRDDGWLTSDVKLSGPPLEPMWKGRVILSQCRPEGGWNDRWAIMDAAHGYAYFGAQFADYYLNFDELWRTTWNVSEREPGSPETHLRGALALYNASVLAVDADTVPILQGRLAPDGLGGARFCINLHSADLGHDPMAAACVPTDPLARAKLYCSRCDDGAMGHVSSCERTCACLRASDSLSECNSTVMASADFCLTSAVFNQPIEHAECGMCLRHRCSLWGGNKCASRWGFTDPQGEERVECECSCCRQACGHRVGLLVAAAGAKRARSAASPGHIVKKGTSIVASAGLHVPIRASEADVAEWQRQTDEVREQKRVNDQLREANRLAFADGDPGARPRRLGVCVSGQMARLELAQKVDHLLRPNRDDFVVDIVLALAVSPTPAYGNGDLDVGGRVRWTNETIRDAIGDSLGNGTVVIDNSPQYANPMVQSAYAYQRDPARGPTWNRNHVKMWSEYWLCYQQFTRLEQANGAPYDVLVKVRDDGWLTSDVKLSGPPLEPMWKGRVILSQCRPEGGWNDRWAIMDAAHGYAYFGAQFADYYLNFDELWRTTWNVSEREPGSPETHLRGALALYNASVLAVDADTVPILQGRLAPDGLGGARFCINLHSADLGHDPMAAACVPTDPLARAKLYCSRCDDGAMGHVSSCERTCACLRASDSLSECNSTVMASADFCLTSAVFNQPIEHAECGMCLRHRCSLWGGNKCASRWGFTDPQGEERVECECSCCRQACGHRVGLLVAAAGAKRARSAASPGHIVKKGTSIVASAGLHVPIRASEADVAEWQRQTDEVREQKRVNDQLREANRLAFADGDPGARPRRLGVCVSGQMARLELAQKVDHLLRPNRDDFVVDIVLALAVSPTPAYGNGDLDVGGRVRWTNETIRDAIGDSLGNGTVVIDNSPQYANPMLQEDYVSARDPAMGPTWNRNHVKMWSEYWLCYQQFTRLEQANGAPYDVLVKVRDDGWLTSDVKLSGPPLEPMWKGRVILSQCRPEGGWNDRWAIMDAAHGYAYFGAQLADYYLNFDELWRTTWNVSEREPGSPETHLRGALALYNASVLAVDADTVPILQGRLAPDGLGGARFCINLHSADLGHDPMAAACVPTDPFARAKLYCSRCDDGAMGHVSSCEDTCACLRASDSPSRCNETLALHADACLTAAVLNRHAIEEHERAPCGMCHRHRCSLWGGNKCASRWGFTDPQGSQRFDCECTCCRRACGDLSECGAAQSRPNRQFTAGAAPLSAPSSHARHGRLDALAAIVVATTVGVVLVGVTLATSEYKSNPLAI</sequence>
<protein>
    <submittedName>
        <fullName evidence="2">Uncharacterized protein</fullName>
    </submittedName>
</protein>